<dbReference type="EMBL" id="CAJPDT010000127">
    <property type="protein sequence ID" value="CAF9940094.1"/>
    <property type="molecule type" value="Genomic_DNA"/>
</dbReference>
<comment type="caution">
    <text evidence="1">The sequence shown here is derived from an EMBL/GenBank/DDBJ whole genome shotgun (WGS) entry which is preliminary data.</text>
</comment>
<gene>
    <name evidence="1" type="ORF">IMSHALPRED_001748</name>
</gene>
<sequence length="189" mass="21293">MGLETRVEWVPHQYDNRISTLLAEGSSVQPQELDVQKAEVLCMPVNGSAPFKLKLDTFEVDEKCTYDEETAGSEASARHVPNIPSYTRANFVWQARYLVEANLGGDAVPNKLKGRWYMYKCKKAIPGLDSNENPLFKDEEGKPLAFGDVFVFKQGGAGFDRFGRVRYAKEWSFPEGKVGDTMLKEMAKQ</sequence>
<evidence type="ECO:0000313" key="1">
    <source>
        <dbReference type="EMBL" id="CAF9940094.1"/>
    </source>
</evidence>
<evidence type="ECO:0000313" key="2">
    <source>
        <dbReference type="Proteomes" id="UP000664534"/>
    </source>
</evidence>
<organism evidence="1 2">
    <name type="scientific">Imshaugia aleurites</name>
    <dbReference type="NCBI Taxonomy" id="172621"/>
    <lineage>
        <taxon>Eukaryota</taxon>
        <taxon>Fungi</taxon>
        <taxon>Dikarya</taxon>
        <taxon>Ascomycota</taxon>
        <taxon>Pezizomycotina</taxon>
        <taxon>Lecanoromycetes</taxon>
        <taxon>OSLEUM clade</taxon>
        <taxon>Lecanoromycetidae</taxon>
        <taxon>Lecanorales</taxon>
        <taxon>Lecanorineae</taxon>
        <taxon>Parmeliaceae</taxon>
        <taxon>Imshaugia</taxon>
    </lineage>
</organism>
<proteinExistence type="predicted"/>
<name>A0A8H3J3V5_9LECA</name>
<keyword evidence="2" id="KW-1185">Reference proteome</keyword>
<dbReference type="Proteomes" id="UP000664534">
    <property type="component" value="Unassembled WGS sequence"/>
</dbReference>
<accession>A0A8H3J3V5</accession>
<reference evidence="1" key="1">
    <citation type="submission" date="2021-03" db="EMBL/GenBank/DDBJ databases">
        <authorList>
            <person name="Tagirdzhanova G."/>
        </authorList>
    </citation>
    <scope>NUCLEOTIDE SEQUENCE</scope>
</reference>
<dbReference type="AlphaFoldDB" id="A0A8H3J3V5"/>
<protein>
    <submittedName>
        <fullName evidence="1">Uncharacterized protein</fullName>
    </submittedName>
</protein>